<keyword evidence="3" id="KW-0804">Transcription</keyword>
<evidence type="ECO:0000256" key="2">
    <source>
        <dbReference type="ARBA" id="ARBA00023125"/>
    </source>
</evidence>
<name>A0ABQ5LUW5_9RHOB</name>
<dbReference type="InterPro" id="IPR000835">
    <property type="entry name" value="HTH_MarR-typ"/>
</dbReference>
<sequence length="159" mass="17637">MSSARELFIEQMGLFSQTEGAPRIAGQILGYLIVEGAPRTLTQMTQALKISKGSASTNARLLEQRGLVHRVSALGQRQDGFAAVDEPGLHTLSIMAERFRASADAIETIAVDFPDDEAAARGRVENLARFHRESAQFLDEWRARLCGRRKPAHNIYKEE</sequence>
<accession>A0ABQ5LUW5</accession>
<dbReference type="PANTHER" id="PTHR38465:SF1">
    <property type="entry name" value="HTH-TYPE TRANSCRIPTIONAL REGULATOR MJ1563-RELATED"/>
    <property type="match status" value="1"/>
</dbReference>
<keyword evidence="2" id="KW-0238">DNA-binding</keyword>
<dbReference type="Gene3D" id="1.10.10.10">
    <property type="entry name" value="Winged helix-like DNA-binding domain superfamily/Winged helix DNA-binding domain"/>
    <property type="match status" value="1"/>
</dbReference>
<dbReference type="Proteomes" id="UP001144205">
    <property type="component" value="Unassembled WGS sequence"/>
</dbReference>
<feature type="domain" description="HTH marR-type" evidence="4">
    <location>
        <begin position="22"/>
        <end position="73"/>
    </location>
</feature>
<dbReference type="InterPro" id="IPR036390">
    <property type="entry name" value="WH_DNA-bd_sf"/>
</dbReference>
<reference evidence="5" key="1">
    <citation type="journal article" date="2023" name="Int. J. Syst. Evol. Microbiol.">
        <title>Sinisalibacter aestuarii sp. nov., isolated from estuarine sediment of the Arakawa River.</title>
        <authorList>
            <person name="Arafat S.T."/>
            <person name="Hirano S."/>
            <person name="Sato A."/>
            <person name="Takeuchi K."/>
            <person name="Yasuda T."/>
            <person name="Terahara T."/>
            <person name="Hamada M."/>
            <person name="Kobayashi T."/>
        </authorList>
    </citation>
    <scope>NUCLEOTIDE SEQUENCE</scope>
    <source>
        <strain evidence="5">B-399</strain>
    </source>
</reference>
<evidence type="ECO:0000256" key="1">
    <source>
        <dbReference type="ARBA" id="ARBA00023015"/>
    </source>
</evidence>
<protein>
    <recommendedName>
        <fullName evidence="4">HTH marR-type domain-containing protein</fullName>
    </recommendedName>
</protein>
<evidence type="ECO:0000259" key="4">
    <source>
        <dbReference type="Pfam" id="PF12802"/>
    </source>
</evidence>
<evidence type="ECO:0000313" key="5">
    <source>
        <dbReference type="EMBL" id="GKY88061.1"/>
    </source>
</evidence>
<keyword evidence="1" id="KW-0805">Transcription regulation</keyword>
<dbReference type="Pfam" id="PF12802">
    <property type="entry name" value="MarR_2"/>
    <property type="match status" value="1"/>
</dbReference>
<evidence type="ECO:0000313" key="6">
    <source>
        <dbReference type="Proteomes" id="UP001144205"/>
    </source>
</evidence>
<evidence type="ECO:0000256" key="3">
    <source>
        <dbReference type="ARBA" id="ARBA00023163"/>
    </source>
</evidence>
<dbReference type="InterPro" id="IPR052362">
    <property type="entry name" value="HTH-GbsR_regulator"/>
</dbReference>
<dbReference type="PANTHER" id="PTHR38465">
    <property type="entry name" value="HTH-TYPE TRANSCRIPTIONAL REGULATOR MJ1563-RELATED"/>
    <property type="match status" value="1"/>
</dbReference>
<dbReference type="SUPFAM" id="SSF46785">
    <property type="entry name" value="Winged helix' DNA-binding domain"/>
    <property type="match status" value="1"/>
</dbReference>
<comment type="caution">
    <text evidence="5">The sequence shown here is derived from an EMBL/GenBank/DDBJ whole genome shotgun (WGS) entry which is preliminary data.</text>
</comment>
<keyword evidence="6" id="KW-1185">Reference proteome</keyword>
<proteinExistence type="predicted"/>
<dbReference type="InterPro" id="IPR036388">
    <property type="entry name" value="WH-like_DNA-bd_sf"/>
</dbReference>
<gene>
    <name evidence="5" type="ORF">STA1M1_19300</name>
</gene>
<dbReference type="EMBL" id="BROH01000005">
    <property type="protein sequence ID" value="GKY88061.1"/>
    <property type="molecule type" value="Genomic_DNA"/>
</dbReference>
<organism evidence="5 6">
    <name type="scientific">Sinisalibacter aestuarii</name>
    <dbReference type="NCBI Taxonomy" id="2949426"/>
    <lineage>
        <taxon>Bacteria</taxon>
        <taxon>Pseudomonadati</taxon>
        <taxon>Pseudomonadota</taxon>
        <taxon>Alphaproteobacteria</taxon>
        <taxon>Rhodobacterales</taxon>
        <taxon>Roseobacteraceae</taxon>
        <taxon>Sinisalibacter</taxon>
    </lineage>
</organism>